<dbReference type="InterPro" id="IPR050287">
    <property type="entry name" value="MTA/SAH_deaminase"/>
</dbReference>
<dbReference type="Gene3D" id="2.30.40.10">
    <property type="entry name" value="Urease, subunit C, domain 1"/>
    <property type="match status" value="1"/>
</dbReference>
<gene>
    <name evidence="4" type="ORF">DXV75_01860</name>
</gene>
<evidence type="ECO:0000259" key="3">
    <source>
        <dbReference type="Pfam" id="PF01979"/>
    </source>
</evidence>
<evidence type="ECO:0000256" key="1">
    <source>
        <dbReference type="ARBA" id="ARBA00006745"/>
    </source>
</evidence>
<dbReference type="SUPFAM" id="SSF51556">
    <property type="entry name" value="Metallo-dependent hydrolases"/>
    <property type="match status" value="1"/>
</dbReference>
<dbReference type="OrthoDB" id="9782972at2"/>
<dbReference type="InterPro" id="IPR011059">
    <property type="entry name" value="Metal-dep_hydrolase_composite"/>
</dbReference>
<reference evidence="5" key="1">
    <citation type="submission" date="2018-08" db="EMBL/GenBank/DDBJ databases">
        <authorList>
            <person name="Zhang J."/>
            <person name="Du Z.-J."/>
        </authorList>
    </citation>
    <scope>NUCLEOTIDE SEQUENCE [LARGE SCALE GENOMIC DNA]</scope>
    <source>
        <strain evidence="5">KCTC 52655</strain>
    </source>
</reference>
<comment type="caution">
    <text evidence="4">The sequence shown here is derived from an EMBL/GenBank/DDBJ whole genome shotgun (WGS) entry which is preliminary data.</text>
</comment>
<dbReference type="RefSeq" id="WP_115591741.1">
    <property type="nucleotide sequence ID" value="NZ_QRHA01000001.1"/>
</dbReference>
<dbReference type="AlphaFoldDB" id="A0A3D8MFA1"/>
<dbReference type="Gene3D" id="3.20.20.140">
    <property type="entry name" value="Metal-dependent hydrolases"/>
    <property type="match status" value="1"/>
</dbReference>
<dbReference type="InterPro" id="IPR032466">
    <property type="entry name" value="Metal_Hydrolase"/>
</dbReference>
<comment type="similarity">
    <text evidence="1">Belongs to the metallo-dependent hydrolases superfamily. ATZ/TRZ family.</text>
</comment>
<evidence type="ECO:0000313" key="5">
    <source>
        <dbReference type="Proteomes" id="UP000256561"/>
    </source>
</evidence>
<dbReference type="Pfam" id="PF01979">
    <property type="entry name" value="Amidohydro_1"/>
    <property type="match status" value="1"/>
</dbReference>
<protein>
    <submittedName>
        <fullName evidence="4">Amidohydrolase</fullName>
    </submittedName>
</protein>
<sequence length="452" mass="48788">MNYLIQNARAIASGTQHAADIRIGGGVITEIGHSLAIRPDETLVDASNCVIYPGFVNTHHHLAQSALKGVKAGLNQGLGEWLASVPYTYWPHFTPELMYDAALIGLSEQLRSGVTTCADHHYLYHQASTAELEDALWQAASDLGIRLVLCRGGATVQGSHKGLLNNNIVPETLDLALHRIDASRRRYHQSGARPMRQLVVAPTSIVHSCTPEDLKAFAAYAREHGLKLHSHLLEVEFDNIQAQQKYAMGAVEFAQSCDWLGKDVWFAHLVCTSAEDIRLLGESGTGIAHCPTSNCRLGSGIAPVLAMQNAGMPVTIGVDGSASAESGSMIQELNLSWLLHRALHGADATQVDTCLRWGSVNGARLLGLNDIGEIAVGQAADLVLYDLSHYRYHGMHSALEAPLLAGEPVHIKASFVDGRQVVEDGEVMGLDKPALMARMQTGMRELVERALG</sequence>
<dbReference type="InterPro" id="IPR006680">
    <property type="entry name" value="Amidohydro-rel"/>
</dbReference>
<dbReference type="EMBL" id="QRHA01000001">
    <property type="protein sequence ID" value="RDV29432.1"/>
    <property type="molecule type" value="Genomic_DNA"/>
</dbReference>
<evidence type="ECO:0000313" key="4">
    <source>
        <dbReference type="EMBL" id="RDV29432.1"/>
    </source>
</evidence>
<dbReference type="CDD" id="cd01298">
    <property type="entry name" value="ATZ_TRZ_like"/>
    <property type="match status" value="1"/>
</dbReference>
<accession>A0A3D8MFA1</accession>
<evidence type="ECO:0000256" key="2">
    <source>
        <dbReference type="ARBA" id="ARBA00022801"/>
    </source>
</evidence>
<keyword evidence="2 4" id="KW-0378">Hydrolase</keyword>
<dbReference type="SUPFAM" id="SSF51338">
    <property type="entry name" value="Composite domain of metallo-dependent hydrolases"/>
    <property type="match status" value="2"/>
</dbReference>
<dbReference type="NCBIfam" id="NF009059">
    <property type="entry name" value="PRK12393.1"/>
    <property type="match status" value="1"/>
</dbReference>
<dbReference type="Proteomes" id="UP000256561">
    <property type="component" value="Unassembled WGS sequence"/>
</dbReference>
<dbReference type="GO" id="GO:0016810">
    <property type="term" value="F:hydrolase activity, acting on carbon-nitrogen (but not peptide) bonds"/>
    <property type="evidence" value="ECO:0007669"/>
    <property type="project" value="InterPro"/>
</dbReference>
<proteinExistence type="inferred from homology"/>
<dbReference type="PANTHER" id="PTHR43794:SF11">
    <property type="entry name" value="AMIDOHYDROLASE-RELATED DOMAIN-CONTAINING PROTEIN"/>
    <property type="match status" value="1"/>
</dbReference>
<dbReference type="PANTHER" id="PTHR43794">
    <property type="entry name" value="AMINOHYDROLASE SSNA-RELATED"/>
    <property type="match status" value="1"/>
</dbReference>
<organism evidence="4 5">
    <name type="scientific">Alteromonas aestuariivivens</name>
    <dbReference type="NCBI Taxonomy" id="1938339"/>
    <lineage>
        <taxon>Bacteria</taxon>
        <taxon>Pseudomonadati</taxon>
        <taxon>Pseudomonadota</taxon>
        <taxon>Gammaproteobacteria</taxon>
        <taxon>Alteromonadales</taxon>
        <taxon>Alteromonadaceae</taxon>
        <taxon>Alteromonas/Salinimonas group</taxon>
        <taxon>Alteromonas</taxon>
    </lineage>
</organism>
<name>A0A3D8MFA1_9ALTE</name>
<feature type="domain" description="Amidohydrolase-related" evidence="3">
    <location>
        <begin position="50"/>
        <end position="421"/>
    </location>
</feature>
<keyword evidence="5" id="KW-1185">Reference proteome</keyword>